<reference evidence="3 4" key="1">
    <citation type="submission" date="2017-04" db="EMBL/GenBank/DDBJ databases">
        <title>Genome sequencing of [Candida] sorbophila.</title>
        <authorList>
            <person name="Ahn J.O."/>
        </authorList>
    </citation>
    <scope>NUCLEOTIDE SEQUENCE [LARGE SCALE GENOMIC DNA]</scope>
    <source>
        <strain evidence="3 4">DS02</strain>
    </source>
</reference>
<proteinExistence type="inferred from homology"/>
<dbReference type="OrthoDB" id="755951at2759"/>
<dbReference type="GO" id="GO:0005829">
    <property type="term" value="C:cytosol"/>
    <property type="evidence" value="ECO:0007669"/>
    <property type="project" value="TreeGrafter"/>
</dbReference>
<dbReference type="GO" id="GO:0031505">
    <property type="term" value="P:fungal-type cell wall organization"/>
    <property type="evidence" value="ECO:0007669"/>
    <property type="project" value="TreeGrafter"/>
</dbReference>
<gene>
    <name evidence="3" type="ORF">B9G98_02295</name>
</gene>
<dbReference type="InterPro" id="IPR006379">
    <property type="entry name" value="HAD-SF_hydro_IIB"/>
</dbReference>
<dbReference type="Gene3D" id="3.40.50.1000">
    <property type="entry name" value="HAD superfamily/HAD-like"/>
    <property type="match status" value="1"/>
</dbReference>
<dbReference type="Pfam" id="PF00982">
    <property type="entry name" value="Glyco_transf_20"/>
    <property type="match status" value="1"/>
</dbReference>
<dbReference type="EMBL" id="NDIQ01000021">
    <property type="protein sequence ID" value="PRT54675.1"/>
    <property type="molecule type" value="Genomic_DNA"/>
</dbReference>
<evidence type="ECO:0000313" key="4">
    <source>
        <dbReference type="Proteomes" id="UP000238350"/>
    </source>
</evidence>
<sequence length="798" mass="90605">MDSNYVHRTPYLGDLVDPQFSAKWRPELLNRTHTSAPYTHDLMGKSPQSARASGATVSGRVLSVTSGFSHVLNRDHNSKRLFARQRKGLSSLFSAVENIGKSRWESIWVAWPGEIEEEGVNIKLTEDEKASVTQLLSKNSSSTIVPVWLDPPTQWRYYPEYVLWPTFHYVQNVGDTIVDQESHKWDTYRKFNEAYASAILAIYRPGDIIWIHDYYLLLLPEILRRKLNDAHILLFVHTPFSSSEYLRCIPQRNDLLIGMLGATIVGFQSKTYVRHFESACTRLLGVEKIDGHLQIHGRVVGCECLPTGIDTEFVIKETASAETQSIINGFKKIYEGKKIIIGRDKIDSAQSTIQKLQAFELFLQNYPYWRNKVVLIQITTHGFESSTRMEKKVSKLISKINGTYGNLQFAPVLHFTDHLPQRKYFALLACADLGVFTGIRDAASHAAFEYVVCQKDTQNPIMLSEFTGVAEVFEDAIIVNPYDGLVMADAINYALTKAEKCELYSLASELKTQNWLESGMGRLLRHEFKHEVTTSTPELDKEKLRKAYHAAEKRLFLFDYDGTLTPIVKDPAAAVPSKRLKSILSKLGSDPKNEIWVISGRDQHFLDRWLGEFNMSMSAEHGCFVKHAGETKWTDLVAQMDNSWQPIVFDILQNYTDRTQGSSIEKKKAALTWHYRRSDPVFGAFQASNLRGYLQTAVATCYPVDIMAGKANVEIRPRMFNKGEIVRSIFRDESSSPSFVFCTGDDTTDEDMFRAVNDENKPESFFTVVVGPSSKLTLARWHIQNPDLVHDCLAALIN</sequence>
<dbReference type="RefSeq" id="XP_024664620.1">
    <property type="nucleotide sequence ID" value="XM_024808852.1"/>
</dbReference>
<dbReference type="InterPro" id="IPR001830">
    <property type="entry name" value="Glyco_trans_20"/>
</dbReference>
<dbReference type="SUPFAM" id="SSF53756">
    <property type="entry name" value="UDP-Glycosyltransferase/glycogen phosphorylase"/>
    <property type="match status" value="1"/>
</dbReference>
<evidence type="ECO:0000256" key="1">
    <source>
        <dbReference type="ARBA" id="ARBA00005409"/>
    </source>
</evidence>
<protein>
    <submittedName>
        <fullName evidence="3">Trehalose-phosphatase</fullName>
    </submittedName>
</protein>
<dbReference type="AlphaFoldDB" id="A0A2T0FI70"/>
<dbReference type="CDD" id="cd01627">
    <property type="entry name" value="HAD_TPP"/>
    <property type="match status" value="1"/>
</dbReference>
<dbReference type="GeneID" id="36516043"/>
<dbReference type="NCBIfam" id="TIGR00685">
    <property type="entry name" value="T6PP"/>
    <property type="match status" value="1"/>
</dbReference>
<dbReference type="InterPro" id="IPR023214">
    <property type="entry name" value="HAD_sf"/>
</dbReference>
<dbReference type="GO" id="GO:0005946">
    <property type="term" value="C:alpha,alpha-trehalose-phosphate synthase complex (UDP-forming)"/>
    <property type="evidence" value="ECO:0007669"/>
    <property type="project" value="TreeGrafter"/>
</dbReference>
<dbReference type="InterPro" id="IPR003337">
    <property type="entry name" value="Trehalose_PPase"/>
</dbReference>
<dbReference type="Gene3D" id="3.30.70.1020">
    <property type="entry name" value="Trehalose-6-phosphate phosphatase related protein, domain 2"/>
    <property type="match status" value="1"/>
</dbReference>
<dbReference type="GO" id="GO:0005992">
    <property type="term" value="P:trehalose biosynthetic process"/>
    <property type="evidence" value="ECO:0007669"/>
    <property type="project" value="InterPro"/>
</dbReference>
<dbReference type="PANTHER" id="PTHR10788">
    <property type="entry name" value="TREHALOSE-6-PHOSPHATE SYNTHASE"/>
    <property type="match status" value="1"/>
</dbReference>
<dbReference type="GO" id="GO:0004805">
    <property type="term" value="F:trehalose-phosphatase activity"/>
    <property type="evidence" value="ECO:0007669"/>
    <property type="project" value="TreeGrafter"/>
</dbReference>
<comment type="similarity">
    <text evidence="1">In the N-terminal section; belongs to the glycosyltransferase 20 family.</text>
</comment>
<dbReference type="PANTHER" id="PTHR10788:SF123">
    <property type="entry name" value="TREHALOSE-PHOSPHATASE"/>
    <property type="match status" value="1"/>
</dbReference>
<accession>A0A2T0FI70</accession>
<name>A0A2T0FI70_9ASCO</name>
<dbReference type="SUPFAM" id="SSF56784">
    <property type="entry name" value="HAD-like"/>
    <property type="match status" value="1"/>
</dbReference>
<organism evidence="3 4">
    <name type="scientific">Wickerhamiella sorbophila</name>
    <dbReference type="NCBI Taxonomy" id="45607"/>
    <lineage>
        <taxon>Eukaryota</taxon>
        <taxon>Fungi</taxon>
        <taxon>Dikarya</taxon>
        <taxon>Ascomycota</taxon>
        <taxon>Saccharomycotina</taxon>
        <taxon>Dipodascomycetes</taxon>
        <taxon>Dipodascales</taxon>
        <taxon>Trichomonascaceae</taxon>
        <taxon>Wickerhamiella</taxon>
    </lineage>
</organism>
<dbReference type="Pfam" id="PF02358">
    <property type="entry name" value="Trehalose_PPase"/>
    <property type="match status" value="1"/>
</dbReference>
<dbReference type="Proteomes" id="UP000238350">
    <property type="component" value="Unassembled WGS sequence"/>
</dbReference>
<dbReference type="InterPro" id="IPR036412">
    <property type="entry name" value="HAD-like_sf"/>
</dbReference>
<dbReference type="Gene3D" id="3.40.50.2000">
    <property type="entry name" value="Glycogen Phosphorylase B"/>
    <property type="match status" value="2"/>
</dbReference>
<dbReference type="STRING" id="45607.A0A2T0FI70"/>
<evidence type="ECO:0000256" key="2">
    <source>
        <dbReference type="ARBA" id="ARBA00006330"/>
    </source>
</evidence>
<dbReference type="GO" id="GO:0034605">
    <property type="term" value="P:cellular response to heat"/>
    <property type="evidence" value="ECO:0007669"/>
    <property type="project" value="TreeGrafter"/>
</dbReference>
<comment type="caution">
    <text evidence="3">The sequence shown here is derived from an EMBL/GenBank/DDBJ whole genome shotgun (WGS) entry which is preliminary data.</text>
</comment>
<dbReference type="NCBIfam" id="TIGR01484">
    <property type="entry name" value="HAD-SF-IIB"/>
    <property type="match status" value="1"/>
</dbReference>
<comment type="similarity">
    <text evidence="2">In the C-terminal section; belongs to the trehalose phosphatase family.</text>
</comment>
<keyword evidence="4" id="KW-1185">Reference proteome</keyword>
<evidence type="ECO:0000313" key="3">
    <source>
        <dbReference type="EMBL" id="PRT54675.1"/>
    </source>
</evidence>
<dbReference type="CDD" id="cd03788">
    <property type="entry name" value="GT20_TPS"/>
    <property type="match status" value="1"/>
</dbReference>
<dbReference type="GO" id="GO:0003825">
    <property type="term" value="F:alpha,alpha-trehalose-phosphate synthase (UDP-forming) activity"/>
    <property type="evidence" value="ECO:0007669"/>
    <property type="project" value="TreeGrafter"/>
</dbReference>